<comment type="catalytic activity">
    <reaction evidence="5">
        <text>succinate semialdehyde + NADP(+) + H2O = succinate + NADPH + 2 H(+)</text>
        <dbReference type="Rhea" id="RHEA:13213"/>
        <dbReference type="ChEBI" id="CHEBI:15377"/>
        <dbReference type="ChEBI" id="CHEBI:15378"/>
        <dbReference type="ChEBI" id="CHEBI:30031"/>
        <dbReference type="ChEBI" id="CHEBI:57706"/>
        <dbReference type="ChEBI" id="CHEBI:57783"/>
        <dbReference type="ChEBI" id="CHEBI:58349"/>
        <dbReference type="EC" id="1.2.1.79"/>
    </reaction>
</comment>
<protein>
    <recommendedName>
        <fullName evidence="4">Putative succinate-semialdehyde dehydrogenase [NADP(+)] 2</fullName>
        <ecNumber evidence="3">1.2.1.79</ecNumber>
    </recommendedName>
</protein>
<gene>
    <name evidence="9" type="ORF">AWC05_02525</name>
</gene>
<dbReference type="GO" id="GO:0036243">
    <property type="term" value="F:succinate-semialdehyde dehydrogenase (NADP+) activity"/>
    <property type="evidence" value="ECO:0007669"/>
    <property type="project" value="UniProtKB-EC"/>
</dbReference>
<dbReference type="InterPro" id="IPR015590">
    <property type="entry name" value="Aldehyde_DH_dom"/>
</dbReference>
<dbReference type="InterPro" id="IPR016163">
    <property type="entry name" value="Ald_DH_C"/>
</dbReference>
<dbReference type="CDD" id="cd07106">
    <property type="entry name" value="ALDH_AldA-AAD23400"/>
    <property type="match status" value="1"/>
</dbReference>
<dbReference type="AlphaFoldDB" id="A0A1X1TXG0"/>
<sequence length="470" mass="49192">MSTLAQFSMTIGGKSVASPTQFDVLDPATAQAVATAPMCTVDQLDEAMQSASAALPVWSADLDTRRAVLEEVATVLENAAEHLAAVLTAEQGKPLKQAKYEFTSSADWFRYYAKLAQETELLNDDATARVDGVRKPLGVVAAITPWNFPILLANWKLAPALAAGNTVVLKPSPFTPTATLALGELLRGILPAGVLNVISGDHDLGAAMTAHPAVRKISFTGSVATGHKVAASAAGDLKRTTLELGGNDPAIVLDDVEPDAIADKLFWGALMNCGQACSAIKRLYVPQNRVGAFFDALADRARSARVGVGTERSSQLGPINNAPQHERVVGLVADAVAHGARALSGSAPDSGYFHPVTVLQGVSEGVRIVDEEQFGPVIPVIGYTDAEDAMQRANSTSFGLSGSVWSADPERAAGLAQRLECGTAWVNSHLALAPHIPFGGAKHSGIGVENGPLGLNEFTRLQVIWRPGSA</sequence>
<organism evidence="9 10">
    <name type="scientific">Mycobacterium florentinum</name>
    <dbReference type="NCBI Taxonomy" id="292462"/>
    <lineage>
        <taxon>Bacteria</taxon>
        <taxon>Bacillati</taxon>
        <taxon>Actinomycetota</taxon>
        <taxon>Actinomycetes</taxon>
        <taxon>Mycobacteriales</taxon>
        <taxon>Mycobacteriaceae</taxon>
        <taxon>Mycobacterium</taxon>
        <taxon>Mycobacterium simiae complex</taxon>
    </lineage>
</organism>
<evidence type="ECO:0000256" key="7">
    <source>
        <dbReference type="RuleBase" id="RU003345"/>
    </source>
</evidence>
<evidence type="ECO:0000256" key="6">
    <source>
        <dbReference type="PROSITE-ProRule" id="PRU10007"/>
    </source>
</evidence>
<dbReference type="PROSITE" id="PS00687">
    <property type="entry name" value="ALDEHYDE_DEHYDR_GLU"/>
    <property type="match status" value="1"/>
</dbReference>
<comment type="caution">
    <text evidence="9">The sequence shown here is derived from an EMBL/GenBank/DDBJ whole genome shotgun (WGS) entry which is preliminary data.</text>
</comment>
<comment type="similarity">
    <text evidence="1 7">Belongs to the aldehyde dehydrogenase family.</text>
</comment>
<dbReference type="PROSITE" id="PS00070">
    <property type="entry name" value="ALDEHYDE_DEHYDR_CYS"/>
    <property type="match status" value="1"/>
</dbReference>
<dbReference type="InterPro" id="IPR016162">
    <property type="entry name" value="Ald_DH_N"/>
</dbReference>
<evidence type="ECO:0000256" key="2">
    <source>
        <dbReference type="ARBA" id="ARBA00023002"/>
    </source>
</evidence>
<dbReference type="InterPro" id="IPR044086">
    <property type="entry name" value="LUC3-like"/>
</dbReference>
<feature type="domain" description="Aldehyde dehydrogenase" evidence="8">
    <location>
        <begin position="20"/>
        <end position="463"/>
    </location>
</feature>
<dbReference type="InterPro" id="IPR016161">
    <property type="entry name" value="Ald_DH/histidinol_DH"/>
</dbReference>
<dbReference type="FunFam" id="3.40.605.10:FF:000007">
    <property type="entry name" value="NAD/NADP-dependent betaine aldehyde dehydrogenase"/>
    <property type="match status" value="1"/>
</dbReference>
<dbReference type="Proteomes" id="UP000193010">
    <property type="component" value="Unassembled WGS sequence"/>
</dbReference>
<dbReference type="PANTHER" id="PTHR11699">
    <property type="entry name" value="ALDEHYDE DEHYDROGENASE-RELATED"/>
    <property type="match status" value="1"/>
</dbReference>
<feature type="active site" evidence="6">
    <location>
        <position position="243"/>
    </location>
</feature>
<dbReference type="InterPro" id="IPR029510">
    <property type="entry name" value="Ald_DH_CS_GLU"/>
</dbReference>
<dbReference type="Gene3D" id="3.40.309.10">
    <property type="entry name" value="Aldehyde Dehydrogenase, Chain A, domain 2"/>
    <property type="match status" value="1"/>
</dbReference>
<evidence type="ECO:0000256" key="3">
    <source>
        <dbReference type="ARBA" id="ARBA00039122"/>
    </source>
</evidence>
<evidence type="ECO:0000256" key="4">
    <source>
        <dbReference type="ARBA" id="ARBA00039663"/>
    </source>
</evidence>
<keyword evidence="2 7" id="KW-0560">Oxidoreductase</keyword>
<dbReference type="SUPFAM" id="SSF53720">
    <property type="entry name" value="ALDH-like"/>
    <property type="match status" value="1"/>
</dbReference>
<evidence type="ECO:0000313" key="10">
    <source>
        <dbReference type="Proteomes" id="UP000193010"/>
    </source>
</evidence>
<dbReference type="InterPro" id="IPR016160">
    <property type="entry name" value="Ald_DH_CS_CYS"/>
</dbReference>
<dbReference type="STRING" id="292462.AWC05_02525"/>
<proteinExistence type="inferred from homology"/>
<evidence type="ECO:0000313" key="9">
    <source>
        <dbReference type="EMBL" id="ORV49068.1"/>
    </source>
</evidence>
<keyword evidence="10" id="KW-1185">Reference proteome</keyword>
<dbReference type="Gene3D" id="3.40.605.10">
    <property type="entry name" value="Aldehyde Dehydrogenase, Chain A, domain 1"/>
    <property type="match status" value="1"/>
</dbReference>
<evidence type="ECO:0000256" key="5">
    <source>
        <dbReference type="ARBA" id="ARBA00048559"/>
    </source>
</evidence>
<evidence type="ECO:0000259" key="8">
    <source>
        <dbReference type="Pfam" id="PF00171"/>
    </source>
</evidence>
<evidence type="ECO:0000256" key="1">
    <source>
        <dbReference type="ARBA" id="ARBA00009986"/>
    </source>
</evidence>
<dbReference type="RefSeq" id="WP_232078921.1">
    <property type="nucleotide sequence ID" value="NZ_AP022576.1"/>
</dbReference>
<dbReference type="Pfam" id="PF00171">
    <property type="entry name" value="Aldedh"/>
    <property type="match status" value="1"/>
</dbReference>
<name>A0A1X1TXG0_MYCFL</name>
<reference evidence="9 10" key="1">
    <citation type="submission" date="2016-01" db="EMBL/GenBank/DDBJ databases">
        <title>The new phylogeny of the genus Mycobacterium.</title>
        <authorList>
            <person name="Tarcisio F."/>
            <person name="Conor M."/>
            <person name="Antonella G."/>
            <person name="Elisabetta G."/>
            <person name="Giulia F.S."/>
            <person name="Sara T."/>
            <person name="Anna F."/>
            <person name="Clotilde B."/>
            <person name="Roberto B."/>
            <person name="Veronica D.S."/>
            <person name="Fabio R."/>
            <person name="Monica P."/>
            <person name="Olivier J."/>
            <person name="Enrico T."/>
            <person name="Nicola S."/>
        </authorList>
    </citation>
    <scope>NUCLEOTIDE SEQUENCE [LARGE SCALE GENOMIC DNA]</scope>
    <source>
        <strain evidence="9 10">DSM 44852</strain>
    </source>
</reference>
<accession>A0A1X1TXG0</accession>
<dbReference type="EC" id="1.2.1.79" evidence="3"/>
<dbReference type="EMBL" id="LQOV01000032">
    <property type="protein sequence ID" value="ORV49068.1"/>
    <property type="molecule type" value="Genomic_DNA"/>
</dbReference>